<proteinExistence type="predicted"/>
<name>A0A381VUY5_9ZZZZ</name>
<dbReference type="AlphaFoldDB" id="A0A381VUY5"/>
<reference evidence="1" key="1">
    <citation type="submission" date="2018-05" db="EMBL/GenBank/DDBJ databases">
        <authorList>
            <person name="Lanie J.A."/>
            <person name="Ng W.-L."/>
            <person name="Kazmierczak K.M."/>
            <person name="Andrzejewski T.M."/>
            <person name="Davidsen T.M."/>
            <person name="Wayne K.J."/>
            <person name="Tettelin H."/>
            <person name="Glass J.I."/>
            <person name="Rusch D."/>
            <person name="Podicherti R."/>
            <person name="Tsui H.-C.T."/>
            <person name="Winkler M.E."/>
        </authorList>
    </citation>
    <scope>NUCLEOTIDE SEQUENCE</scope>
</reference>
<evidence type="ECO:0000313" key="1">
    <source>
        <dbReference type="EMBL" id="SVA44119.1"/>
    </source>
</evidence>
<gene>
    <name evidence="1" type="ORF">METZ01_LOCUS96973</name>
</gene>
<dbReference type="EMBL" id="UINC01009868">
    <property type="protein sequence ID" value="SVA44119.1"/>
    <property type="molecule type" value="Genomic_DNA"/>
</dbReference>
<protein>
    <submittedName>
        <fullName evidence="1">Uncharacterized protein</fullName>
    </submittedName>
</protein>
<organism evidence="1">
    <name type="scientific">marine metagenome</name>
    <dbReference type="NCBI Taxonomy" id="408172"/>
    <lineage>
        <taxon>unclassified sequences</taxon>
        <taxon>metagenomes</taxon>
        <taxon>ecological metagenomes</taxon>
    </lineage>
</organism>
<sequence>MEERELQRVILSELPEKVNLRPLSGFKLNFSANLGFQKVYFSARCDCETAALLSVEVSNNKSDREILDAIPSLVERLVSQERSFRGMDCSMHGMMRKGFIGGSQDEVGSPEES</sequence>
<accession>A0A381VUY5</accession>